<reference evidence="2 3" key="1">
    <citation type="journal article" date="2012" name="BMC Genomics">
        <title>Comparative genomics of the white-rot fungi, Phanerochaete carnosa and P. chrysosporium, to elucidate the genetic basis of the distinct wood types they colonize.</title>
        <authorList>
            <person name="Suzuki H."/>
            <person name="MacDonald J."/>
            <person name="Syed K."/>
            <person name="Salamov A."/>
            <person name="Hori C."/>
            <person name="Aerts A."/>
            <person name="Henrissat B."/>
            <person name="Wiebenga A."/>
            <person name="vanKuyk P.A."/>
            <person name="Barry K."/>
            <person name="Lindquist E."/>
            <person name="LaButti K."/>
            <person name="Lapidus A."/>
            <person name="Lucas S."/>
            <person name="Coutinho P."/>
            <person name="Gong Y."/>
            <person name="Samejima M."/>
            <person name="Mahadevan R."/>
            <person name="Abou-Zaid M."/>
            <person name="de Vries R.P."/>
            <person name="Igarashi K."/>
            <person name="Yadav J.S."/>
            <person name="Grigoriev I.V."/>
            <person name="Master E.R."/>
        </authorList>
    </citation>
    <scope>NUCLEOTIDE SEQUENCE [LARGE SCALE GENOMIC DNA]</scope>
    <source>
        <strain evidence="2 3">HHB-10118-sp</strain>
    </source>
</reference>
<evidence type="ECO:0000313" key="3">
    <source>
        <dbReference type="Proteomes" id="UP000008370"/>
    </source>
</evidence>
<dbReference type="RefSeq" id="XP_007398759.1">
    <property type="nucleotide sequence ID" value="XM_007398697.1"/>
</dbReference>
<dbReference type="AlphaFoldDB" id="K5WPZ9"/>
<name>K5WPZ9_PHACS</name>
<sequence length="131" mass="14354">MTGITAVSEIEGILNELHISAQTSQPRASDQSSPDDILQLQVARLARIDLSGPDLGHEDQRPGHAHVQVTPSESPLTPINELPPEILCAIFTLCVELEDRPSNIHPAFTISHTCSVWRAISLGYPIMWSRV</sequence>
<dbReference type="Proteomes" id="UP000008370">
    <property type="component" value="Unassembled WGS sequence"/>
</dbReference>
<dbReference type="EMBL" id="JH930475">
    <property type="protein sequence ID" value="EKM52412.1"/>
    <property type="molecule type" value="Genomic_DNA"/>
</dbReference>
<protein>
    <submittedName>
        <fullName evidence="2">Uncharacterized protein</fullName>
    </submittedName>
</protein>
<feature type="non-terminal residue" evidence="2">
    <location>
        <position position="1"/>
    </location>
</feature>
<feature type="region of interest" description="Disordered" evidence="1">
    <location>
        <begin position="51"/>
        <end position="77"/>
    </location>
</feature>
<gene>
    <name evidence="2" type="ORF">PHACADRAFT_260774</name>
</gene>
<dbReference type="KEGG" id="pco:PHACADRAFT_260774"/>
<dbReference type="GeneID" id="18917813"/>
<organism evidence="2 3">
    <name type="scientific">Phanerochaete carnosa (strain HHB-10118-sp)</name>
    <name type="common">White-rot fungus</name>
    <name type="synonym">Peniophora carnosa</name>
    <dbReference type="NCBI Taxonomy" id="650164"/>
    <lineage>
        <taxon>Eukaryota</taxon>
        <taxon>Fungi</taxon>
        <taxon>Dikarya</taxon>
        <taxon>Basidiomycota</taxon>
        <taxon>Agaricomycotina</taxon>
        <taxon>Agaricomycetes</taxon>
        <taxon>Polyporales</taxon>
        <taxon>Phanerochaetaceae</taxon>
        <taxon>Phanerochaete</taxon>
    </lineage>
</organism>
<dbReference type="HOGENOM" id="CLU_1932589_0_0_1"/>
<evidence type="ECO:0000313" key="2">
    <source>
        <dbReference type="EMBL" id="EKM52412.1"/>
    </source>
</evidence>
<evidence type="ECO:0000256" key="1">
    <source>
        <dbReference type="SAM" id="MobiDB-lite"/>
    </source>
</evidence>
<keyword evidence="3" id="KW-1185">Reference proteome</keyword>
<dbReference type="OrthoDB" id="2754196at2759"/>
<dbReference type="InParanoid" id="K5WPZ9"/>
<accession>K5WPZ9</accession>
<proteinExistence type="predicted"/>